<keyword evidence="1" id="KW-0460">Magnesium</keyword>
<dbReference type="Proteomes" id="UP001477870">
    <property type="component" value="Unassembled WGS sequence"/>
</dbReference>
<keyword evidence="4" id="KW-1185">Reference proteome</keyword>
<sequence length="196" mass="21084">MSKQAENIVGTILAAGQSRRMGKDKLMLAARGGQTILEAVIATADASKLETIAVLLDEAREIAINKAHEKIAYRTIKSGNMAHSVKAAMDYAAALSASHIMIILGDMPDVTAQDINRLMEQCKIAPNAIIRAVHDGKNGNPVILPLCFAKQFKAQLIGDEGARTIFEAGHIVDVECSAGVLVDIDTPELYQTYLRD</sequence>
<accession>A0ABU9T3W2</accession>
<dbReference type="PANTHER" id="PTHR43777">
    <property type="entry name" value="MOLYBDENUM COFACTOR CYTIDYLYLTRANSFERASE"/>
    <property type="match status" value="1"/>
</dbReference>
<name>A0ABU9T3W2_9HYPH</name>
<organism evidence="3 4">
    <name type="scientific">Ahrensia kielensis</name>
    <dbReference type="NCBI Taxonomy" id="76980"/>
    <lineage>
        <taxon>Bacteria</taxon>
        <taxon>Pseudomonadati</taxon>
        <taxon>Pseudomonadota</taxon>
        <taxon>Alphaproteobacteria</taxon>
        <taxon>Hyphomicrobiales</taxon>
        <taxon>Ahrensiaceae</taxon>
        <taxon>Ahrensia</taxon>
    </lineage>
</organism>
<protein>
    <submittedName>
        <fullName evidence="3">Nucleotidyltransferase family protein</fullName>
    </submittedName>
</protein>
<dbReference type="Gene3D" id="3.90.550.10">
    <property type="entry name" value="Spore Coat Polysaccharide Biosynthesis Protein SpsA, Chain A"/>
    <property type="match status" value="1"/>
</dbReference>
<dbReference type="InterPro" id="IPR025877">
    <property type="entry name" value="MobA-like_NTP_Trfase"/>
</dbReference>
<dbReference type="InterPro" id="IPR029044">
    <property type="entry name" value="Nucleotide-diphossugar_trans"/>
</dbReference>
<evidence type="ECO:0000259" key="2">
    <source>
        <dbReference type="Pfam" id="PF12804"/>
    </source>
</evidence>
<proteinExistence type="predicted"/>
<dbReference type="Pfam" id="PF12804">
    <property type="entry name" value="NTP_transf_3"/>
    <property type="match status" value="1"/>
</dbReference>
<feature type="domain" description="MobA-like NTP transferase" evidence="2">
    <location>
        <begin position="10"/>
        <end position="168"/>
    </location>
</feature>
<dbReference type="SUPFAM" id="SSF53448">
    <property type="entry name" value="Nucleotide-diphospho-sugar transferases"/>
    <property type="match status" value="1"/>
</dbReference>
<evidence type="ECO:0000313" key="3">
    <source>
        <dbReference type="EMBL" id="MEM5500803.1"/>
    </source>
</evidence>
<reference evidence="3 4" key="1">
    <citation type="submission" date="2024-03" db="EMBL/GenBank/DDBJ databases">
        <title>Community enrichment and isolation of bacterial strains for fucoidan degradation.</title>
        <authorList>
            <person name="Sichert A."/>
        </authorList>
    </citation>
    <scope>NUCLEOTIDE SEQUENCE [LARGE SCALE GENOMIC DNA]</scope>
    <source>
        <strain evidence="3 4">AS62</strain>
    </source>
</reference>
<evidence type="ECO:0000313" key="4">
    <source>
        <dbReference type="Proteomes" id="UP001477870"/>
    </source>
</evidence>
<dbReference type="EMBL" id="JBBMQO010000002">
    <property type="protein sequence ID" value="MEM5500803.1"/>
    <property type="molecule type" value="Genomic_DNA"/>
</dbReference>
<comment type="caution">
    <text evidence="3">The sequence shown here is derived from an EMBL/GenBank/DDBJ whole genome shotgun (WGS) entry which is preliminary data.</text>
</comment>
<dbReference type="CDD" id="cd04182">
    <property type="entry name" value="GT_2_like_f"/>
    <property type="match status" value="1"/>
</dbReference>
<evidence type="ECO:0000256" key="1">
    <source>
        <dbReference type="ARBA" id="ARBA00022842"/>
    </source>
</evidence>
<gene>
    <name evidence="3" type="ORF">WNY59_04280</name>
</gene>
<dbReference type="PANTHER" id="PTHR43777:SF1">
    <property type="entry name" value="MOLYBDENUM COFACTOR CYTIDYLYLTRANSFERASE"/>
    <property type="match status" value="1"/>
</dbReference>
<dbReference type="RefSeq" id="WP_342847144.1">
    <property type="nucleotide sequence ID" value="NZ_JBBMQO010000002.1"/>
</dbReference>